<dbReference type="EMBL" id="NMUH01000276">
    <property type="protein sequence ID" value="MQL76029.1"/>
    <property type="molecule type" value="Genomic_DNA"/>
</dbReference>
<sequence length="88" mass="10079">MQRGRWSWTLTLALARFTHENPLSFKPLKSHSDLGIRGFSPVLQPGPPDLVLVLQASVRTGVRLPHLLQWRLVWLWPKQENATTKLMG</sequence>
<gene>
    <name evidence="1" type="ORF">Taro_008399</name>
</gene>
<proteinExistence type="predicted"/>
<reference evidence="1" key="1">
    <citation type="submission" date="2017-07" db="EMBL/GenBank/DDBJ databases">
        <title>Taro Niue Genome Assembly and Annotation.</title>
        <authorList>
            <person name="Atibalentja N."/>
            <person name="Keating K."/>
            <person name="Fields C.J."/>
        </authorList>
    </citation>
    <scope>NUCLEOTIDE SEQUENCE</scope>
    <source>
        <strain evidence="1">Niue_2</strain>
        <tissue evidence="1">Leaf</tissue>
    </source>
</reference>
<evidence type="ECO:0000313" key="1">
    <source>
        <dbReference type="EMBL" id="MQL76029.1"/>
    </source>
</evidence>
<dbReference type="AlphaFoldDB" id="A0A843U6W9"/>
<organism evidence="1 2">
    <name type="scientific">Colocasia esculenta</name>
    <name type="common">Wild taro</name>
    <name type="synonym">Arum esculentum</name>
    <dbReference type="NCBI Taxonomy" id="4460"/>
    <lineage>
        <taxon>Eukaryota</taxon>
        <taxon>Viridiplantae</taxon>
        <taxon>Streptophyta</taxon>
        <taxon>Embryophyta</taxon>
        <taxon>Tracheophyta</taxon>
        <taxon>Spermatophyta</taxon>
        <taxon>Magnoliopsida</taxon>
        <taxon>Liliopsida</taxon>
        <taxon>Araceae</taxon>
        <taxon>Aroideae</taxon>
        <taxon>Colocasieae</taxon>
        <taxon>Colocasia</taxon>
    </lineage>
</organism>
<evidence type="ECO:0000313" key="2">
    <source>
        <dbReference type="Proteomes" id="UP000652761"/>
    </source>
</evidence>
<accession>A0A843U6W9</accession>
<protein>
    <submittedName>
        <fullName evidence="1">Uncharacterized protein</fullName>
    </submittedName>
</protein>
<name>A0A843U6W9_COLES</name>
<keyword evidence="2" id="KW-1185">Reference proteome</keyword>
<comment type="caution">
    <text evidence="1">The sequence shown here is derived from an EMBL/GenBank/DDBJ whole genome shotgun (WGS) entry which is preliminary data.</text>
</comment>
<dbReference type="Proteomes" id="UP000652761">
    <property type="component" value="Unassembled WGS sequence"/>
</dbReference>